<evidence type="ECO:0000313" key="6">
    <source>
        <dbReference type="Proteomes" id="UP000198856"/>
    </source>
</evidence>
<dbReference type="RefSeq" id="WP_092704573.1">
    <property type="nucleotide sequence ID" value="NZ_FNFC01000019.1"/>
</dbReference>
<proteinExistence type="predicted"/>
<protein>
    <recommendedName>
        <fullName evidence="4">DUF7982 domain-containing protein</fullName>
    </recommendedName>
</protein>
<evidence type="ECO:0000256" key="2">
    <source>
        <dbReference type="SAM" id="MobiDB-lite"/>
    </source>
</evidence>
<accession>A0A1G8Z8F6</accession>
<dbReference type="AlphaFoldDB" id="A0A1G8Z8F6"/>
<dbReference type="EMBL" id="FNFC01000019">
    <property type="protein sequence ID" value="SDK11369.1"/>
    <property type="molecule type" value="Genomic_DNA"/>
</dbReference>
<feature type="transmembrane region" description="Helical" evidence="3">
    <location>
        <begin position="83"/>
        <end position="101"/>
    </location>
</feature>
<organism evidence="5 6">
    <name type="scientific">Halovenus aranensis</name>
    <dbReference type="NCBI Taxonomy" id="890420"/>
    <lineage>
        <taxon>Archaea</taxon>
        <taxon>Methanobacteriati</taxon>
        <taxon>Methanobacteriota</taxon>
        <taxon>Stenosarchaea group</taxon>
        <taxon>Halobacteria</taxon>
        <taxon>Halobacteriales</taxon>
        <taxon>Haloarculaceae</taxon>
        <taxon>Halovenus</taxon>
    </lineage>
</organism>
<dbReference type="InterPro" id="IPR058288">
    <property type="entry name" value="DUF7982"/>
</dbReference>
<name>A0A1G8Z8F6_9EURY</name>
<evidence type="ECO:0000256" key="1">
    <source>
        <dbReference type="SAM" id="Coils"/>
    </source>
</evidence>
<feature type="domain" description="DUF7982" evidence="4">
    <location>
        <begin position="29"/>
        <end position="285"/>
    </location>
</feature>
<reference evidence="5 6" key="1">
    <citation type="submission" date="2016-10" db="EMBL/GenBank/DDBJ databases">
        <authorList>
            <person name="de Groot N.N."/>
        </authorList>
    </citation>
    <scope>NUCLEOTIDE SEQUENCE [LARGE SCALE GENOMIC DNA]</scope>
    <source>
        <strain evidence="5 6">IBRC-M10015</strain>
    </source>
</reference>
<keyword evidence="3" id="KW-0472">Membrane</keyword>
<dbReference type="Pfam" id="PF25939">
    <property type="entry name" value="DUF7982"/>
    <property type="match status" value="1"/>
</dbReference>
<evidence type="ECO:0000259" key="4">
    <source>
        <dbReference type="Pfam" id="PF25939"/>
    </source>
</evidence>
<feature type="region of interest" description="Disordered" evidence="2">
    <location>
        <begin position="1"/>
        <end position="26"/>
    </location>
</feature>
<evidence type="ECO:0000313" key="5">
    <source>
        <dbReference type="EMBL" id="SDK11369.1"/>
    </source>
</evidence>
<dbReference type="Proteomes" id="UP000198856">
    <property type="component" value="Unassembled WGS sequence"/>
</dbReference>
<sequence>MTANESEPIEMPAEKTDDESAERDDETLELAAQVELLEEENRRLRTEYARAKQSKYRRTAYGLLALGGVTMLFGALVADGREVLFALGGTGLFGGVLTLYLTPTRFVAAAVTERVSTALSTNYRALAEELGLAEQVVYLPSERRSAQLYLPQSPDYDLPELDDGPVVTAAGSRGLLLEATGALLFEEFEQSASESVTARPGTLATQLAEGVVEQFELADAVDTDRDPGGGRLTFRVSGSALGAVDRLDHPLTSFLAAGCATALDRPVTLDVTEDNRADWLVTLRWETESD</sequence>
<feature type="transmembrane region" description="Helical" evidence="3">
    <location>
        <begin position="60"/>
        <end position="77"/>
    </location>
</feature>
<gene>
    <name evidence="5" type="ORF">SAMN05216226_11914</name>
</gene>
<keyword evidence="1" id="KW-0175">Coiled coil</keyword>
<keyword evidence="3" id="KW-1133">Transmembrane helix</keyword>
<evidence type="ECO:0000256" key="3">
    <source>
        <dbReference type="SAM" id="Phobius"/>
    </source>
</evidence>
<feature type="compositionally biased region" description="Acidic residues" evidence="2">
    <location>
        <begin position="16"/>
        <end position="26"/>
    </location>
</feature>
<keyword evidence="6" id="KW-1185">Reference proteome</keyword>
<dbReference type="STRING" id="890420.SAMN05216226_11914"/>
<feature type="coiled-coil region" evidence="1">
    <location>
        <begin position="27"/>
        <end position="54"/>
    </location>
</feature>
<keyword evidence="3" id="KW-0812">Transmembrane</keyword>